<evidence type="ECO:0000313" key="2">
    <source>
        <dbReference type="Proteomes" id="UP000299102"/>
    </source>
</evidence>
<accession>A0A4C1Y0V4</accession>
<reference evidence="1 2" key="1">
    <citation type="journal article" date="2019" name="Commun. Biol.">
        <title>The bagworm genome reveals a unique fibroin gene that provides high tensile strength.</title>
        <authorList>
            <person name="Kono N."/>
            <person name="Nakamura H."/>
            <person name="Ohtoshi R."/>
            <person name="Tomita M."/>
            <person name="Numata K."/>
            <person name="Arakawa K."/>
        </authorList>
    </citation>
    <scope>NUCLEOTIDE SEQUENCE [LARGE SCALE GENOMIC DNA]</scope>
</reference>
<sequence>MASQCNGRVTRSGPLGSFRPAQRAHVFTQLIAADRDYFRYARRTPRKYFDHCLLFRDHTCLSTKELKRSYRYLQDTGARREIRSIHWALADRRRGRNRSSPPSTSPLTLMTPHPVMLIESFLPSARGGLTFQLLISARSGLSLAGRDLKSFFPPVKVSNRLWIGSRAPSPVGLRLAGLCVATHLSRLVELLTFCLPLTVRLDSL</sequence>
<dbReference type="Proteomes" id="UP000299102">
    <property type="component" value="Unassembled WGS sequence"/>
</dbReference>
<organism evidence="1 2">
    <name type="scientific">Eumeta variegata</name>
    <name type="common">Bagworm moth</name>
    <name type="synonym">Eumeta japonica</name>
    <dbReference type="NCBI Taxonomy" id="151549"/>
    <lineage>
        <taxon>Eukaryota</taxon>
        <taxon>Metazoa</taxon>
        <taxon>Ecdysozoa</taxon>
        <taxon>Arthropoda</taxon>
        <taxon>Hexapoda</taxon>
        <taxon>Insecta</taxon>
        <taxon>Pterygota</taxon>
        <taxon>Neoptera</taxon>
        <taxon>Endopterygota</taxon>
        <taxon>Lepidoptera</taxon>
        <taxon>Glossata</taxon>
        <taxon>Ditrysia</taxon>
        <taxon>Tineoidea</taxon>
        <taxon>Psychidae</taxon>
        <taxon>Oiketicinae</taxon>
        <taxon>Eumeta</taxon>
    </lineage>
</organism>
<name>A0A4C1Y0V4_EUMVA</name>
<dbReference type="EMBL" id="BGZK01001043">
    <property type="protein sequence ID" value="GBP69526.1"/>
    <property type="molecule type" value="Genomic_DNA"/>
</dbReference>
<evidence type="ECO:0000313" key="1">
    <source>
        <dbReference type="EMBL" id="GBP69526.1"/>
    </source>
</evidence>
<proteinExistence type="predicted"/>
<gene>
    <name evidence="1" type="ORF">EVAR_88427_1</name>
</gene>
<protein>
    <submittedName>
        <fullName evidence="1">Uncharacterized protein</fullName>
    </submittedName>
</protein>
<dbReference type="AlphaFoldDB" id="A0A4C1Y0V4"/>
<comment type="caution">
    <text evidence="1">The sequence shown here is derived from an EMBL/GenBank/DDBJ whole genome shotgun (WGS) entry which is preliminary data.</text>
</comment>
<keyword evidence="2" id="KW-1185">Reference proteome</keyword>